<feature type="transmembrane region" description="Helical" evidence="2">
    <location>
        <begin position="21"/>
        <end position="47"/>
    </location>
</feature>
<protein>
    <recommendedName>
        <fullName evidence="3">MAM domain-containing protein</fullName>
    </recommendedName>
</protein>
<dbReference type="Proteomes" id="UP001620626">
    <property type="component" value="Unassembled WGS sequence"/>
</dbReference>
<evidence type="ECO:0000313" key="5">
    <source>
        <dbReference type="Proteomes" id="UP001620626"/>
    </source>
</evidence>
<comment type="caution">
    <text evidence="4">The sequence shown here is derived from an EMBL/GenBank/DDBJ whole genome shotgun (WGS) entry which is preliminary data.</text>
</comment>
<evidence type="ECO:0000313" key="4">
    <source>
        <dbReference type="EMBL" id="KAL3106702.1"/>
    </source>
</evidence>
<name>A0ABD2KUS7_9BILA</name>
<feature type="compositionally biased region" description="Low complexity" evidence="1">
    <location>
        <begin position="394"/>
        <end position="405"/>
    </location>
</feature>
<dbReference type="AlphaFoldDB" id="A0ABD2KUS7"/>
<evidence type="ECO:0000256" key="1">
    <source>
        <dbReference type="SAM" id="MobiDB-lite"/>
    </source>
</evidence>
<keyword evidence="5" id="KW-1185">Reference proteome</keyword>
<dbReference type="EMBL" id="JBICBT010000638">
    <property type="protein sequence ID" value="KAL3106702.1"/>
    <property type="molecule type" value="Genomic_DNA"/>
</dbReference>
<dbReference type="PROSITE" id="PS50060">
    <property type="entry name" value="MAM_2"/>
    <property type="match status" value="1"/>
</dbReference>
<reference evidence="4 5" key="1">
    <citation type="submission" date="2024-10" db="EMBL/GenBank/DDBJ databases">
        <authorList>
            <person name="Kim D."/>
        </authorList>
    </citation>
    <scope>NUCLEOTIDE SEQUENCE [LARGE SCALE GENOMIC DNA]</scope>
    <source>
        <strain evidence="4">BH-2024</strain>
    </source>
</reference>
<dbReference type="SUPFAM" id="SSF49899">
    <property type="entry name" value="Concanavalin A-like lectins/glucanases"/>
    <property type="match status" value="1"/>
</dbReference>
<evidence type="ECO:0000259" key="3">
    <source>
        <dbReference type="PROSITE" id="PS50060"/>
    </source>
</evidence>
<evidence type="ECO:0000256" key="2">
    <source>
        <dbReference type="SAM" id="Phobius"/>
    </source>
</evidence>
<sequence>MRERNRRRATTTTAKTGKRQYFGTTTFTVTIPFFLLSLLLLLVVQWVDNGVLACTSMSGSFAPAPSAGAFSSPSAGGGGSGGAVLSAARAAPNLPLSPIGSAASNRVEAPPAPPIGQSAKALLGNRVTVTEFGSDGYNSQGGGPVPEAAALNCDFEGQPCCWANVPTPTDDQIDWVQVEGQPRSSILPRNFTADGKYLIAYATSASPSDEAQLSSCAIACASSSIRVRARHMQTTNVLLQVCQRESFPPSLGFNPLLNCQEFPTSADRMINTELVLPKASYVDIIIVASNFINERGDIALLDDIQILYESDPPDCGAATTPTTTTTEFVPMTIMPKKKNKAGTKTKHLSKTIMEVDSHGQEVDENGTTDDDVEDGPDKVRRAEIIPQVDGGRNAAQSSPSASLPAPRGPPISASKACPEVQCSFEDGTLCHYSNSFDTGSPAHGLNARFEVVKGQYMNRVTGVKQGTAEGTNYAAVFLFPREKAGLMASLAGPLAEEMRVHFQYYEGTHGVQLKACCDSIERCPFRSDRFVTVTDRAWRSASMACPKGTQRLMFLCENTRTNQGACAMDDIRVLDPRGDGTTKNLC</sequence>
<feature type="region of interest" description="Disordered" evidence="1">
    <location>
        <begin position="355"/>
        <end position="415"/>
    </location>
</feature>
<dbReference type="Gene3D" id="2.60.120.200">
    <property type="match status" value="1"/>
</dbReference>
<feature type="domain" description="MAM" evidence="3">
    <location>
        <begin position="151"/>
        <end position="215"/>
    </location>
</feature>
<keyword evidence="2" id="KW-1133">Transmembrane helix</keyword>
<keyword evidence="2" id="KW-0472">Membrane</keyword>
<organism evidence="4 5">
    <name type="scientific">Heterodera trifolii</name>
    <dbReference type="NCBI Taxonomy" id="157864"/>
    <lineage>
        <taxon>Eukaryota</taxon>
        <taxon>Metazoa</taxon>
        <taxon>Ecdysozoa</taxon>
        <taxon>Nematoda</taxon>
        <taxon>Chromadorea</taxon>
        <taxon>Rhabditida</taxon>
        <taxon>Tylenchina</taxon>
        <taxon>Tylenchomorpha</taxon>
        <taxon>Tylenchoidea</taxon>
        <taxon>Heteroderidae</taxon>
        <taxon>Heteroderinae</taxon>
        <taxon>Heterodera</taxon>
    </lineage>
</organism>
<dbReference type="InterPro" id="IPR013320">
    <property type="entry name" value="ConA-like_dom_sf"/>
</dbReference>
<keyword evidence="2" id="KW-0812">Transmembrane</keyword>
<gene>
    <name evidence="4" type="ORF">niasHT_019830</name>
</gene>
<feature type="compositionally biased region" description="Acidic residues" evidence="1">
    <location>
        <begin position="362"/>
        <end position="374"/>
    </location>
</feature>
<proteinExistence type="predicted"/>
<dbReference type="InterPro" id="IPR000998">
    <property type="entry name" value="MAM_dom"/>
</dbReference>
<accession>A0ABD2KUS7</accession>